<dbReference type="Pfam" id="PF03080">
    <property type="entry name" value="Neprosin"/>
    <property type="match status" value="1"/>
</dbReference>
<protein>
    <recommendedName>
        <fullName evidence="1">Neprosin PEP catalytic domain-containing protein</fullName>
    </recommendedName>
</protein>
<name>A0A0D9ZXK0_9ORYZ</name>
<reference evidence="2" key="2">
    <citation type="submission" date="2018-05" db="EMBL/GenBank/DDBJ databases">
        <title>OgluRS3 (Oryza glumaepatula Reference Sequence Version 3).</title>
        <authorList>
            <person name="Zhang J."/>
            <person name="Kudrna D."/>
            <person name="Lee S."/>
            <person name="Talag J."/>
            <person name="Welchert J."/>
            <person name="Wing R.A."/>
        </authorList>
    </citation>
    <scope>NUCLEOTIDE SEQUENCE [LARGE SCALE GENOMIC DNA]</scope>
</reference>
<evidence type="ECO:0000313" key="3">
    <source>
        <dbReference type="Proteomes" id="UP000026961"/>
    </source>
</evidence>
<dbReference type="STRING" id="40148.A0A0D9ZXK0"/>
<dbReference type="InterPro" id="IPR004314">
    <property type="entry name" value="Neprosin"/>
</dbReference>
<proteinExistence type="predicted"/>
<dbReference type="Proteomes" id="UP000026961">
    <property type="component" value="Chromosome 5"/>
</dbReference>
<organism evidence="2">
    <name type="scientific">Oryza glumipatula</name>
    <dbReference type="NCBI Taxonomy" id="40148"/>
    <lineage>
        <taxon>Eukaryota</taxon>
        <taxon>Viridiplantae</taxon>
        <taxon>Streptophyta</taxon>
        <taxon>Embryophyta</taxon>
        <taxon>Tracheophyta</taxon>
        <taxon>Spermatophyta</taxon>
        <taxon>Magnoliopsida</taxon>
        <taxon>Liliopsida</taxon>
        <taxon>Poales</taxon>
        <taxon>Poaceae</taxon>
        <taxon>BOP clade</taxon>
        <taxon>Oryzoideae</taxon>
        <taxon>Oryzeae</taxon>
        <taxon>Oryzinae</taxon>
        <taxon>Oryza</taxon>
    </lineage>
</organism>
<dbReference type="Gramene" id="OGLUM05G12860.1">
    <property type="protein sequence ID" value="OGLUM05G12860.1"/>
    <property type="gene ID" value="OGLUM05G12860"/>
</dbReference>
<reference evidence="2" key="1">
    <citation type="submission" date="2015-04" db="UniProtKB">
        <authorList>
            <consortium name="EnsemblPlants"/>
        </authorList>
    </citation>
    <scope>IDENTIFICATION</scope>
</reference>
<feature type="domain" description="Neprosin PEP catalytic" evidence="1">
    <location>
        <begin position="64"/>
        <end position="112"/>
    </location>
</feature>
<evidence type="ECO:0000313" key="2">
    <source>
        <dbReference type="EnsemblPlants" id="OGLUM05G12860.1"/>
    </source>
</evidence>
<keyword evidence="3" id="KW-1185">Reference proteome</keyword>
<evidence type="ECO:0000259" key="1">
    <source>
        <dbReference type="Pfam" id="PF03080"/>
    </source>
</evidence>
<sequence>MEMDVENPFISSISEAQLPSYCRMPYRNHPRVTINVYEPKVKHHWVPSGSWIQIENGTGCGDVNDEAQNKSCTDHSRPGFVQVSSSVVLGGRLNHASVYNGTQYRIQVLIFKVMGRYTKWGAYVQGPTV</sequence>
<dbReference type="AlphaFoldDB" id="A0A0D9ZXK0"/>
<dbReference type="HOGENOM" id="CLU_1952163_0_0_1"/>
<accession>A0A0D9ZXK0</accession>
<dbReference type="EnsemblPlants" id="OGLUM05G12860.1">
    <property type="protein sequence ID" value="OGLUM05G12860.1"/>
    <property type="gene ID" value="OGLUM05G12860"/>
</dbReference>